<keyword evidence="1" id="KW-1133">Transmembrane helix</keyword>
<reference evidence="3" key="1">
    <citation type="journal article" date="2022" name="Int. J. Syst. Evol. Microbiol.">
        <title>Anaeromyxobacter oryzae sp. nov., Anaeromyxobacter diazotrophicus sp. nov. and Anaeromyxobacter paludicola sp. nov., isolated from paddy soils.</title>
        <authorList>
            <person name="Itoh H."/>
            <person name="Xu Z."/>
            <person name="Mise K."/>
            <person name="Masuda Y."/>
            <person name="Ushijima N."/>
            <person name="Hayakawa C."/>
            <person name="Shiratori Y."/>
            <person name="Senoo K."/>
        </authorList>
    </citation>
    <scope>NUCLEOTIDE SEQUENCE [LARGE SCALE GENOMIC DNA]</scope>
    <source>
        <strain evidence="3">Red232</strain>
    </source>
</reference>
<keyword evidence="1" id="KW-0812">Transmembrane</keyword>
<name>A0ABN6MWM1_9BACT</name>
<dbReference type="EMBL" id="AP025591">
    <property type="protein sequence ID" value="BDG05318.1"/>
    <property type="molecule type" value="Genomic_DNA"/>
</dbReference>
<keyword evidence="3" id="KW-1185">Reference proteome</keyword>
<proteinExistence type="predicted"/>
<evidence type="ECO:0000313" key="3">
    <source>
        <dbReference type="Proteomes" id="UP001162891"/>
    </source>
</evidence>
<evidence type="ECO:0000256" key="1">
    <source>
        <dbReference type="SAM" id="Phobius"/>
    </source>
</evidence>
<dbReference type="RefSeq" id="WP_248354005.1">
    <property type="nucleotide sequence ID" value="NZ_AP025591.1"/>
</dbReference>
<gene>
    <name evidence="2" type="ORF">AMOR_43140</name>
</gene>
<sequence length="47" mass="5407">MLRISWPLALLLAAAIALIARRPRLLLPILVVFGIWFVVQLARTKRR</sequence>
<protein>
    <submittedName>
        <fullName evidence="2">Uncharacterized protein</fullName>
    </submittedName>
</protein>
<organism evidence="2 3">
    <name type="scientific">Anaeromyxobacter oryzae</name>
    <dbReference type="NCBI Taxonomy" id="2918170"/>
    <lineage>
        <taxon>Bacteria</taxon>
        <taxon>Pseudomonadati</taxon>
        <taxon>Myxococcota</taxon>
        <taxon>Myxococcia</taxon>
        <taxon>Myxococcales</taxon>
        <taxon>Cystobacterineae</taxon>
        <taxon>Anaeromyxobacteraceae</taxon>
        <taxon>Anaeromyxobacter</taxon>
    </lineage>
</organism>
<dbReference type="Proteomes" id="UP001162891">
    <property type="component" value="Chromosome"/>
</dbReference>
<keyword evidence="1" id="KW-0472">Membrane</keyword>
<feature type="transmembrane region" description="Helical" evidence="1">
    <location>
        <begin position="25"/>
        <end position="42"/>
    </location>
</feature>
<evidence type="ECO:0000313" key="2">
    <source>
        <dbReference type="EMBL" id="BDG05318.1"/>
    </source>
</evidence>
<accession>A0ABN6MWM1</accession>